<dbReference type="InterPro" id="IPR001387">
    <property type="entry name" value="Cro/C1-type_HTH"/>
</dbReference>
<keyword evidence="4" id="KW-1185">Reference proteome</keyword>
<protein>
    <submittedName>
        <fullName evidence="3">Helix-turn-helix domain-containing protein</fullName>
    </submittedName>
</protein>
<dbReference type="Proteomes" id="UP000198373">
    <property type="component" value="Unassembled WGS sequence"/>
</dbReference>
<dbReference type="AlphaFoldDB" id="A0A239GIK3"/>
<dbReference type="EMBL" id="FZOO01000006">
    <property type="protein sequence ID" value="SNS68598.1"/>
    <property type="molecule type" value="Genomic_DNA"/>
</dbReference>
<organism evidence="3 4">
    <name type="scientific">Geodermatophilus pulveris</name>
    <dbReference type="NCBI Taxonomy" id="1564159"/>
    <lineage>
        <taxon>Bacteria</taxon>
        <taxon>Bacillati</taxon>
        <taxon>Actinomycetota</taxon>
        <taxon>Actinomycetes</taxon>
        <taxon>Geodermatophilales</taxon>
        <taxon>Geodermatophilaceae</taxon>
        <taxon>Geodermatophilus</taxon>
    </lineage>
</organism>
<feature type="region of interest" description="Disordered" evidence="1">
    <location>
        <begin position="34"/>
        <end position="86"/>
    </location>
</feature>
<name>A0A239GIK3_9ACTN</name>
<dbReference type="Pfam" id="PF13560">
    <property type="entry name" value="HTH_31"/>
    <property type="match status" value="1"/>
</dbReference>
<gene>
    <name evidence="3" type="ORF">SAMN06893096_106206</name>
</gene>
<feature type="domain" description="HTH cro/C1-type" evidence="2">
    <location>
        <begin position="195"/>
        <end position="250"/>
    </location>
</feature>
<dbReference type="GO" id="GO:0003677">
    <property type="term" value="F:DNA binding"/>
    <property type="evidence" value="ECO:0007669"/>
    <property type="project" value="InterPro"/>
</dbReference>
<dbReference type="InterPro" id="IPR010982">
    <property type="entry name" value="Lambda_DNA-bd_dom_sf"/>
</dbReference>
<dbReference type="SUPFAM" id="SSF47413">
    <property type="entry name" value="lambda repressor-like DNA-binding domains"/>
    <property type="match status" value="1"/>
</dbReference>
<evidence type="ECO:0000256" key="1">
    <source>
        <dbReference type="SAM" id="MobiDB-lite"/>
    </source>
</evidence>
<evidence type="ECO:0000313" key="4">
    <source>
        <dbReference type="Proteomes" id="UP000198373"/>
    </source>
</evidence>
<dbReference type="SMART" id="SM00530">
    <property type="entry name" value="HTH_XRE"/>
    <property type="match status" value="1"/>
</dbReference>
<dbReference type="Gene3D" id="1.10.260.40">
    <property type="entry name" value="lambda repressor-like DNA-binding domains"/>
    <property type="match status" value="1"/>
</dbReference>
<evidence type="ECO:0000313" key="3">
    <source>
        <dbReference type="EMBL" id="SNS68598.1"/>
    </source>
</evidence>
<dbReference type="CDD" id="cd00093">
    <property type="entry name" value="HTH_XRE"/>
    <property type="match status" value="1"/>
</dbReference>
<dbReference type="PROSITE" id="PS50943">
    <property type="entry name" value="HTH_CROC1"/>
    <property type="match status" value="1"/>
</dbReference>
<evidence type="ECO:0000259" key="2">
    <source>
        <dbReference type="PROSITE" id="PS50943"/>
    </source>
</evidence>
<reference evidence="4" key="1">
    <citation type="submission" date="2017-06" db="EMBL/GenBank/DDBJ databases">
        <authorList>
            <person name="Varghese N."/>
            <person name="Submissions S."/>
        </authorList>
    </citation>
    <scope>NUCLEOTIDE SEQUENCE [LARGE SCALE GENOMIC DNA]</scope>
    <source>
        <strain evidence="4">DSM 46839</strain>
    </source>
</reference>
<accession>A0A239GIK3</accession>
<feature type="compositionally biased region" description="Basic and acidic residues" evidence="1">
    <location>
        <begin position="72"/>
        <end position="85"/>
    </location>
</feature>
<proteinExistence type="predicted"/>
<sequence length="334" mass="35634">MPAPVPGGQAPSTSRCTGVPFWCRRPRALWATARAQAPSDGATGSSRRTTAGRLGARVSPGPHASGQQPSHRGGDGHLSRGERTAMPRSAPVTRFGMRVERTDARGRSWVAAPPCRSHETTTPRDSDCITWSSECVLRCCSCSSPVESPIAPRRGPSDEVEVAARVRRHTSGVSTERVTWRRAAMARPLLRGDRLRAAREAVGLTREELATKLDLSGPARIRVWETGLERPRPRFVPQLAAALKVDPLHLLDVDAGDPPLAALRLAAGFATNQVTAPGLSVMTYVRLEDGRPGVDHSATVIAAVAEVLGVDVARVEAAVRRSRSDHAAVASFGS</sequence>